<evidence type="ECO:0000313" key="4">
    <source>
        <dbReference type="Proteomes" id="UP001454086"/>
    </source>
</evidence>
<reference evidence="3 4" key="1">
    <citation type="submission" date="2024-03" db="EMBL/GenBank/DDBJ databases">
        <title>Human intestinal bacterial collection.</title>
        <authorList>
            <person name="Pauvert C."/>
            <person name="Hitch T.C.A."/>
            <person name="Clavel T."/>
        </authorList>
    </citation>
    <scope>NUCLEOTIDE SEQUENCE [LARGE SCALE GENOMIC DNA]</scope>
    <source>
        <strain evidence="3 4">CLA-SR-H021</strain>
    </source>
</reference>
<dbReference type="PANTHER" id="PTHR42760">
    <property type="entry name" value="SHORT-CHAIN DEHYDROGENASES/REDUCTASES FAMILY MEMBER"/>
    <property type="match status" value="1"/>
</dbReference>
<dbReference type="Proteomes" id="UP001454086">
    <property type="component" value="Unassembled WGS sequence"/>
</dbReference>
<dbReference type="EMBL" id="JBBMFM010000053">
    <property type="protein sequence ID" value="MEQ2426181.1"/>
    <property type="molecule type" value="Genomic_DNA"/>
</dbReference>
<protein>
    <submittedName>
        <fullName evidence="3">SDR family oxidoreductase</fullName>
    </submittedName>
</protein>
<comment type="caution">
    <text evidence="3">The sequence shown here is derived from an EMBL/GenBank/DDBJ whole genome shotgun (WGS) entry which is preliminary data.</text>
</comment>
<dbReference type="Gene3D" id="3.40.50.720">
    <property type="entry name" value="NAD(P)-binding Rossmann-like Domain"/>
    <property type="match status" value="1"/>
</dbReference>
<keyword evidence="4" id="KW-1185">Reference proteome</keyword>
<dbReference type="SUPFAM" id="SSF51735">
    <property type="entry name" value="NAD(P)-binding Rossmann-fold domains"/>
    <property type="match status" value="1"/>
</dbReference>
<organism evidence="3 4">
    <name type="scientific">Enterocloster hominis</name>
    <name type="common">ex Hitch et al. 2024</name>
    <dbReference type="NCBI Taxonomy" id="1917870"/>
    <lineage>
        <taxon>Bacteria</taxon>
        <taxon>Bacillati</taxon>
        <taxon>Bacillota</taxon>
        <taxon>Clostridia</taxon>
        <taxon>Lachnospirales</taxon>
        <taxon>Lachnospiraceae</taxon>
        <taxon>Enterocloster</taxon>
    </lineage>
</organism>
<comment type="similarity">
    <text evidence="1">Belongs to the short-chain dehydrogenases/reductases (SDR) family.</text>
</comment>
<sequence>MISMDLTNQVAMVTGAGGGIGQALSLDLAGLGADMVLTCRTSRTQCEELAREIEGMGRRVCILQGDISSSQDCARMAEEAQAFYGGPVGILVNNAGYFYDVSPLIRMSDEQINHTIDVNLKGTMYMSREICRRLTDAGLPGRVVNITSGAAHSGRVDFSNYCASKAGILGLTRAMALELAPAHINVNSVSVGYVEVGRWEGDAGKDAVRANIIPRILLRRPGSPRDISRMVCFLVSGCGEWITGSDFIIDGGESCGRVPYEDG</sequence>
<dbReference type="PRINTS" id="PR00080">
    <property type="entry name" value="SDRFAMILY"/>
</dbReference>
<proteinExistence type="inferred from homology"/>
<dbReference type="PRINTS" id="PR00081">
    <property type="entry name" value="GDHRDH"/>
</dbReference>
<dbReference type="InterPro" id="IPR036291">
    <property type="entry name" value="NAD(P)-bd_dom_sf"/>
</dbReference>
<dbReference type="Pfam" id="PF13561">
    <property type="entry name" value="adh_short_C2"/>
    <property type="match status" value="1"/>
</dbReference>
<dbReference type="InterPro" id="IPR002347">
    <property type="entry name" value="SDR_fam"/>
</dbReference>
<evidence type="ECO:0000313" key="3">
    <source>
        <dbReference type="EMBL" id="MEQ2426181.1"/>
    </source>
</evidence>
<dbReference type="InterPro" id="IPR020904">
    <property type="entry name" value="Sc_DH/Rdtase_CS"/>
</dbReference>
<evidence type="ECO:0000256" key="2">
    <source>
        <dbReference type="ARBA" id="ARBA00023002"/>
    </source>
</evidence>
<keyword evidence="2" id="KW-0560">Oxidoreductase</keyword>
<name>A0ABV1D8X6_9FIRM</name>
<evidence type="ECO:0000256" key="1">
    <source>
        <dbReference type="ARBA" id="ARBA00006484"/>
    </source>
</evidence>
<dbReference type="RefSeq" id="WP_150846513.1">
    <property type="nucleotide sequence ID" value="NZ_JBBMFM010000053.1"/>
</dbReference>
<dbReference type="PANTHER" id="PTHR42760:SF133">
    <property type="entry name" value="3-OXOACYL-[ACYL-CARRIER-PROTEIN] REDUCTASE"/>
    <property type="match status" value="1"/>
</dbReference>
<gene>
    <name evidence="3" type="ORF">WMQ36_14490</name>
</gene>
<accession>A0ABV1D8X6</accession>
<dbReference type="PROSITE" id="PS00061">
    <property type="entry name" value="ADH_SHORT"/>
    <property type="match status" value="1"/>
</dbReference>